<feature type="chain" id="PRO_5044781181" evidence="1">
    <location>
        <begin position="21"/>
        <end position="75"/>
    </location>
</feature>
<protein>
    <submittedName>
        <fullName evidence="2">Drosomycin-like</fullName>
    </submittedName>
</protein>
<evidence type="ECO:0000313" key="2">
    <source>
        <dbReference type="EMBL" id="KAL2722462.1"/>
    </source>
</evidence>
<name>A0ABD2APB2_VESSQ</name>
<accession>A0ABD2APB2</accession>
<gene>
    <name evidence="2" type="ORF">V1478_009325</name>
</gene>
<dbReference type="Proteomes" id="UP001607302">
    <property type="component" value="Unassembled WGS sequence"/>
</dbReference>
<dbReference type="EMBL" id="JAUDFV010000141">
    <property type="protein sequence ID" value="KAL2722462.1"/>
    <property type="molecule type" value="Genomic_DNA"/>
</dbReference>
<keyword evidence="3" id="KW-1185">Reference proteome</keyword>
<reference evidence="2 3" key="1">
    <citation type="journal article" date="2024" name="Ann. Entomol. Soc. Am.">
        <title>Genomic analyses of the southern and eastern yellowjacket wasps (Hymenoptera: Vespidae) reveal evolutionary signatures of social life.</title>
        <authorList>
            <person name="Catto M.A."/>
            <person name="Caine P.B."/>
            <person name="Orr S.E."/>
            <person name="Hunt B.G."/>
            <person name="Goodisman M.A.D."/>
        </authorList>
    </citation>
    <scope>NUCLEOTIDE SEQUENCE [LARGE SCALE GENOMIC DNA]</scope>
    <source>
        <strain evidence="2">233</strain>
        <tissue evidence="2">Head and thorax</tissue>
    </source>
</reference>
<evidence type="ECO:0000313" key="3">
    <source>
        <dbReference type="Proteomes" id="UP001607302"/>
    </source>
</evidence>
<organism evidence="2 3">
    <name type="scientific">Vespula squamosa</name>
    <name type="common">Southern yellow jacket</name>
    <name type="synonym">Wasp</name>
    <dbReference type="NCBI Taxonomy" id="30214"/>
    <lineage>
        <taxon>Eukaryota</taxon>
        <taxon>Metazoa</taxon>
        <taxon>Ecdysozoa</taxon>
        <taxon>Arthropoda</taxon>
        <taxon>Hexapoda</taxon>
        <taxon>Insecta</taxon>
        <taxon>Pterygota</taxon>
        <taxon>Neoptera</taxon>
        <taxon>Endopterygota</taxon>
        <taxon>Hymenoptera</taxon>
        <taxon>Apocrita</taxon>
        <taxon>Aculeata</taxon>
        <taxon>Vespoidea</taxon>
        <taxon>Vespidae</taxon>
        <taxon>Vespinae</taxon>
        <taxon>Vespula</taxon>
    </lineage>
</organism>
<keyword evidence="1" id="KW-0732">Signal</keyword>
<proteinExistence type="predicted"/>
<sequence length="75" mass="8428">MTKIYFFAFLALLVFVAVSAQEEEGILDLQSENSEKFFSVCDRGIRVCDRLCKKRGKKMGFCGMDGLCKCLGNFA</sequence>
<comment type="caution">
    <text evidence="2">The sequence shown here is derived from an EMBL/GenBank/DDBJ whole genome shotgun (WGS) entry which is preliminary data.</text>
</comment>
<feature type="signal peptide" evidence="1">
    <location>
        <begin position="1"/>
        <end position="20"/>
    </location>
</feature>
<dbReference type="AlphaFoldDB" id="A0ABD2APB2"/>
<evidence type="ECO:0000256" key="1">
    <source>
        <dbReference type="SAM" id="SignalP"/>
    </source>
</evidence>